<evidence type="ECO:0000259" key="1">
    <source>
        <dbReference type="PROSITE" id="PS50995"/>
    </source>
</evidence>
<proteinExistence type="predicted"/>
<accession>A0ABP7ZCX3</accession>
<keyword evidence="3" id="KW-1185">Reference proteome</keyword>
<dbReference type="SUPFAM" id="SSF46785">
    <property type="entry name" value="Winged helix' DNA-binding domain"/>
    <property type="match status" value="1"/>
</dbReference>
<dbReference type="EMBL" id="BAABBV010000001">
    <property type="protein sequence ID" value="GAA4153952.1"/>
    <property type="molecule type" value="Genomic_DNA"/>
</dbReference>
<dbReference type="InterPro" id="IPR036390">
    <property type="entry name" value="WH_DNA-bd_sf"/>
</dbReference>
<dbReference type="Gene3D" id="1.10.10.10">
    <property type="entry name" value="Winged helix-like DNA-binding domain superfamily/Winged helix DNA-binding domain"/>
    <property type="match status" value="1"/>
</dbReference>
<name>A0ABP7ZCX3_9MICO</name>
<dbReference type="PROSITE" id="PS50995">
    <property type="entry name" value="HTH_MARR_2"/>
    <property type="match status" value="1"/>
</dbReference>
<dbReference type="SMART" id="SM00347">
    <property type="entry name" value="HTH_MARR"/>
    <property type="match status" value="1"/>
</dbReference>
<dbReference type="InterPro" id="IPR039422">
    <property type="entry name" value="MarR/SlyA-like"/>
</dbReference>
<dbReference type="InterPro" id="IPR036388">
    <property type="entry name" value="WH-like_DNA-bd_sf"/>
</dbReference>
<comment type="caution">
    <text evidence="2">The sequence shown here is derived from an EMBL/GenBank/DDBJ whole genome shotgun (WGS) entry which is preliminary data.</text>
</comment>
<dbReference type="RefSeq" id="WP_344789777.1">
    <property type="nucleotide sequence ID" value="NZ_BAABBV010000001.1"/>
</dbReference>
<gene>
    <name evidence="2" type="ORF">GCM10022286_00950</name>
</gene>
<dbReference type="PANTHER" id="PTHR33164:SF43">
    <property type="entry name" value="HTH-TYPE TRANSCRIPTIONAL REPRESSOR YETL"/>
    <property type="match status" value="1"/>
</dbReference>
<dbReference type="Pfam" id="PF12802">
    <property type="entry name" value="MarR_2"/>
    <property type="match status" value="1"/>
</dbReference>
<evidence type="ECO:0000313" key="2">
    <source>
        <dbReference type="EMBL" id="GAA4153952.1"/>
    </source>
</evidence>
<feature type="domain" description="HTH marR-type" evidence="1">
    <location>
        <begin position="11"/>
        <end position="143"/>
    </location>
</feature>
<protein>
    <submittedName>
        <fullName evidence="2">MarR family transcriptional regulator</fullName>
    </submittedName>
</protein>
<reference evidence="2" key="1">
    <citation type="journal article" date="2014" name="Int. J. Syst. Evol. Microbiol.">
        <title>Complete genome of a new Firmicutes species belonging to the dominant human colonic microbiota ('Ruminococcus bicirculans') reveals two chromosomes and a selective capacity to utilize plant glucans.</title>
        <authorList>
            <consortium name="NISC Comparative Sequencing Program"/>
            <person name="Wegmann U."/>
            <person name="Louis P."/>
            <person name="Goesmann A."/>
            <person name="Henrissat B."/>
            <person name="Duncan S.H."/>
            <person name="Flint H.J."/>
        </authorList>
    </citation>
    <scope>NUCLEOTIDE SEQUENCE</scope>
    <source>
        <strain evidence="2">JCM 17590</strain>
    </source>
</reference>
<evidence type="ECO:0000313" key="3">
    <source>
        <dbReference type="Proteomes" id="UP001415169"/>
    </source>
</evidence>
<dbReference type="InterPro" id="IPR000835">
    <property type="entry name" value="HTH_MarR-typ"/>
</dbReference>
<reference evidence="2" key="2">
    <citation type="submission" date="2023-12" db="EMBL/GenBank/DDBJ databases">
        <authorList>
            <person name="Sun Q."/>
            <person name="Inoue M."/>
        </authorList>
    </citation>
    <scope>NUCLEOTIDE SEQUENCE</scope>
    <source>
        <strain evidence="2">JCM 17590</strain>
    </source>
</reference>
<dbReference type="PANTHER" id="PTHR33164">
    <property type="entry name" value="TRANSCRIPTIONAL REGULATOR, MARR FAMILY"/>
    <property type="match status" value="1"/>
</dbReference>
<dbReference type="Proteomes" id="UP001415169">
    <property type="component" value="Unassembled WGS sequence"/>
</dbReference>
<sequence>MAQDPERIPLSENLGYVLKQAQSALHSAMDAALRPLGLTVSQYSCLEQLNRVPDQTNAQLARGTFVTAQSMNDVLRGLQRRGLVERPDTAPAGRARPTRLTVAGQAALDDARQALTPVDQIMDAIAGAPENAHLVAGLQSIVAGLGPGAPDDSSDA</sequence>
<organism evidence="2 3">
    <name type="scientific">Gryllotalpicola daejeonensis</name>
    <dbReference type="NCBI Taxonomy" id="993087"/>
    <lineage>
        <taxon>Bacteria</taxon>
        <taxon>Bacillati</taxon>
        <taxon>Actinomycetota</taxon>
        <taxon>Actinomycetes</taxon>
        <taxon>Micrococcales</taxon>
        <taxon>Microbacteriaceae</taxon>
        <taxon>Gryllotalpicola</taxon>
    </lineage>
</organism>